<organism evidence="1 2">
    <name type="scientific">Pantoea nemavictus</name>
    <dbReference type="NCBI Taxonomy" id="2726955"/>
    <lineage>
        <taxon>Bacteria</taxon>
        <taxon>Pseudomonadati</taxon>
        <taxon>Pseudomonadota</taxon>
        <taxon>Gammaproteobacteria</taxon>
        <taxon>Enterobacterales</taxon>
        <taxon>Erwiniaceae</taxon>
        <taxon>Pantoea</taxon>
    </lineage>
</organism>
<reference evidence="1 2" key="1">
    <citation type="submission" date="2023-12" db="EMBL/GenBank/DDBJ databases">
        <title>Gut-associated functions are favored during microbiome assembly across C. elegans life.</title>
        <authorList>
            <person name="Zimmermann J."/>
        </authorList>
    </citation>
    <scope>NUCLEOTIDE SEQUENCE [LARGE SCALE GENOMIC DNA]</scope>
    <source>
        <strain evidence="1 2">BIGb0393</strain>
    </source>
</reference>
<keyword evidence="2" id="KW-1185">Reference proteome</keyword>
<dbReference type="Proteomes" id="UP001362100">
    <property type="component" value="Unassembled WGS sequence"/>
</dbReference>
<name>A0ABU8PWB5_9GAMM</name>
<evidence type="ECO:0000313" key="1">
    <source>
        <dbReference type="EMBL" id="MEJ5047051.1"/>
    </source>
</evidence>
<dbReference type="EMBL" id="JBBGZW010000001">
    <property type="protein sequence ID" value="MEJ5047051.1"/>
    <property type="molecule type" value="Genomic_DNA"/>
</dbReference>
<proteinExistence type="predicted"/>
<evidence type="ECO:0000313" key="2">
    <source>
        <dbReference type="Proteomes" id="UP001362100"/>
    </source>
</evidence>
<sequence length="85" mass="10060">MDFKKFEAILHLWKDLHFTEIMLQQRDNKSEIYATGTNNHTQSQLYICSVADDISPQAQLKQLRTWLHRINLGRSKRMLVSAEKE</sequence>
<protein>
    <submittedName>
        <fullName evidence="1">Uncharacterized protein</fullName>
    </submittedName>
</protein>
<dbReference type="RefSeq" id="WP_180823466.1">
    <property type="nucleotide sequence ID" value="NZ_JACAWY010000001.1"/>
</dbReference>
<gene>
    <name evidence="1" type="ORF">WH298_17875</name>
</gene>
<comment type="caution">
    <text evidence="1">The sequence shown here is derived from an EMBL/GenBank/DDBJ whole genome shotgun (WGS) entry which is preliminary data.</text>
</comment>
<accession>A0ABU8PWB5</accession>